<comment type="caution">
    <text evidence="1">The sequence shown here is derived from an EMBL/GenBank/DDBJ whole genome shotgun (WGS) entry which is preliminary data.</text>
</comment>
<dbReference type="EMBL" id="CAJOAX010064268">
    <property type="protein sequence ID" value="CAF4352746.1"/>
    <property type="molecule type" value="Genomic_DNA"/>
</dbReference>
<evidence type="ECO:0000313" key="2">
    <source>
        <dbReference type="Proteomes" id="UP000663823"/>
    </source>
</evidence>
<name>A0A820KZE3_9BILA</name>
<organism evidence="1 2">
    <name type="scientific">Rotaria sordida</name>
    <dbReference type="NCBI Taxonomy" id="392033"/>
    <lineage>
        <taxon>Eukaryota</taxon>
        <taxon>Metazoa</taxon>
        <taxon>Spiralia</taxon>
        <taxon>Gnathifera</taxon>
        <taxon>Rotifera</taxon>
        <taxon>Eurotatoria</taxon>
        <taxon>Bdelloidea</taxon>
        <taxon>Philodinida</taxon>
        <taxon>Philodinidae</taxon>
        <taxon>Rotaria</taxon>
    </lineage>
</organism>
<evidence type="ECO:0000313" key="1">
    <source>
        <dbReference type="EMBL" id="CAF4352746.1"/>
    </source>
</evidence>
<reference evidence="1" key="1">
    <citation type="submission" date="2021-02" db="EMBL/GenBank/DDBJ databases">
        <authorList>
            <person name="Nowell W R."/>
        </authorList>
    </citation>
    <scope>NUCLEOTIDE SEQUENCE</scope>
</reference>
<proteinExistence type="predicted"/>
<gene>
    <name evidence="1" type="ORF">OTI717_LOCUS43605</name>
</gene>
<dbReference type="Proteomes" id="UP000663823">
    <property type="component" value="Unassembled WGS sequence"/>
</dbReference>
<protein>
    <submittedName>
        <fullName evidence="1">Uncharacterized protein</fullName>
    </submittedName>
</protein>
<accession>A0A820KZE3</accession>
<sequence length="45" mass="5218">LGFNWFIKCFGDLGWDSQVALFEKRISKLDLINLSPKGSNYRLNI</sequence>
<dbReference type="AlphaFoldDB" id="A0A820KZE3"/>
<feature type="non-terminal residue" evidence="1">
    <location>
        <position position="1"/>
    </location>
</feature>